<comment type="caution">
    <text evidence="1">The sequence shown here is derived from an EMBL/GenBank/DDBJ whole genome shotgun (WGS) entry which is preliminary data.</text>
</comment>
<gene>
    <name evidence="1" type="ORF">TNCT_349921</name>
</gene>
<evidence type="ECO:0000313" key="2">
    <source>
        <dbReference type="Proteomes" id="UP000887116"/>
    </source>
</evidence>
<protein>
    <submittedName>
        <fullName evidence="1">Uncharacterized protein</fullName>
    </submittedName>
</protein>
<proteinExistence type="predicted"/>
<sequence length="52" mass="6208">IWQHCTERYPLCCALSKAVVFRCENENLVQKKKIKFCDKSYILRILPASYEQ</sequence>
<name>A0A8X6GDJ0_TRICU</name>
<evidence type="ECO:0000313" key="1">
    <source>
        <dbReference type="EMBL" id="GFQ99794.1"/>
    </source>
</evidence>
<accession>A0A8X6GDJ0</accession>
<dbReference type="EMBL" id="BMAO01034914">
    <property type="protein sequence ID" value="GFQ99794.1"/>
    <property type="molecule type" value="Genomic_DNA"/>
</dbReference>
<dbReference type="Proteomes" id="UP000887116">
    <property type="component" value="Unassembled WGS sequence"/>
</dbReference>
<feature type="non-terminal residue" evidence="1">
    <location>
        <position position="52"/>
    </location>
</feature>
<organism evidence="1 2">
    <name type="scientific">Trichonephila clavata</name>
    <name type="common">Joro spider</name>
    <name type="synonym">Nephila clavata</name>
    <dbReference type="NCBI Taxonomy" id="2740835"/>
    <lineage>
        <taxon>Eukaryota</taxon>
        <taxon>Metazoa</taxon>
        <taxon>Ecdysozoa</taxon>
        <taxon>Arthropoda</taxon>
        <taxon>Chelicerata</taxon>
        <taxon>Arachnida</taxon>
        <taxon>Araneae</taxon>
        <taxon>Araneomorphae</taxon>
        <taxon>Entelegynae</taxon>
        <taxon>Araneoidea</taxon>
        <taxon>Nephilidae</taxon>
        <taxon>Trichonephila</taxon>
    </lineage>
</organism>
<reference evidence="1" key="1">
    <citation type="submission" date="2020-07" db="EMBL/GenBank/DDBJ databases">
        <title>Multicomponent nature underlies the extraordinary mechanical properties of spider dragline silk.</title>
        <authorList>
            <person name="Kono N."/>
            <person name="Nakamura H."/>
            <person name="Mori M."/>
            <person name="Yoshida Y."/>
            <person name="Ohtoshi R."/>
            <person name="Malay A.D."/>
            <person name="Moran D.A.P."/>
            <person name="Tomita M."/>
            <person name="Numata K."/>
            <person name="Arakawa K."/>
        </authorList>
    </citation>
    <scope>NUCLEOTIDE SEQUENCE</scope>
</reference>
<keyword evidence="2" id="KW-1185">Reference proteome</keyword>
<dbReference type="AlphaFoldDB" id="A0A8X6GDJ0"/>